<dbReference type="Gene3D" id="3.90.1150.10">
    <property type="entry name" value="Aspartate Aminotransferase, domain 1"/>
    <property type="match status" value="1"/>
</dbReference>
<dbReference type="SUPFAM" id="SSF53383">
    <property type="entry name" value="PLP-dependent transferases"/>
    <property type="match status" value="1"/>
</dbReference>
<dbReference type="FunFam" id="3.40.640.10:FF:000021">
    <property type="entry name" value="Glutamate-1-semialdehyde 2,1-aminomutase"/>
    <property type="match status" value="1"/>
</dbReference>
<dbReference type="EMBL" id="CP013011">
    <property type="protein sequence ID" value="ALL01610.1"/>
    <property type="molecule type" value="Genomic_DNA"/>
</dbReference>
<dbReference type="GO" id="GO:0042286">
    <property type="term" value="F:glutamate-1-semialdehyde 2,1-aminomutase activity"/>
    <property type="evidence" value="ECO:0007669"/>
    <property type="project" value="UniProtKB-UniRule"/>
</dbReference>
<feature type="modified residue" description="N6-(pyridoxal phosphate)lysine" evidence="8">
    <location>
        <position position="265"/>
    </location>
</feature>
<dbReference type="UniPathway" id="UPA00251">
    <property type="reaction ID" value="UER00317"/>
</dbReference>
<dbReference type="PANTHER" id="PTHR43713:SF3">
    <property type="entry name" value="GLUTAMATE-1-SEMIALDEHYDE 2,1-AMINOMUTASE 1, CHLOROPLASTIC-RELATED"/>
    <property type="match status" value="1"/>
</dbReference>
<organism evidence="9 10">
    <name type="scientific">Pyrodictium delaneyi</name>
    <dbReference type="NCBI Taxonomy" id="1273541"/>
    <lineage>
        <taxon>Archaea</taxon>
        <taxon>Thermoproteota</taxon>
        <taxon>Thermoprotei</taxon>
        <taxon>Desulfurococcales</taxon>
        <taxon>Pyrodictiaceae</taxon>
        <taxon>Pyrodictium</taxon>
    </lineage>
</organism>
<dbReference type="PANTHER" id="PTHR43713">
    <property type="entry name" value="GLUTAMATE-1-SEMIALDEHYDE 2,1-AMINOMUTASE"/>
    <property type="match status" value="1"/>
</dbReference>
<evidence type="ECO:0000256" key="6">
    <source>
        <dbReference type="ARBA" id="ARBA00023235"/>
    </source>
</evidence>
<evidence type="ECO:0000256" key="2">
    <source>
        <dbReference type="ARBA" id="ARBA00001933"/>
    </source>
</evidence>
<evidence type="ECO:0000256" key="5">
    <source>
        <dbReference type="ARBA" id="ARBA00022898"/>
    </source>
</evidence>
<dbReference type="EC" id="5.4.3.8" evidence="8"/>
<proteinExistence type="inferred from homology"/>
<reference evidence="9 10" key="1">
    <citation type="submission" date="2015-10" db="EMBL/GenBank/DDBJ databases">
        <title>Complete genome sequence of hyperthermophilic archaeon Pyrodictium delaneyi Su06.</title>
        <authorList>
            <person name="Jung J.-H."/>
            <person name="Lin J."/>
            <person name="Holden J.F."/>
            <person name="Park C.-S."/>
        </authorList>
    </citation>
    <scope>NUCLEOTIDE SEQUENCE [LARGE SCALE GENOMIC DNA]</scope>
    <source>
        <strain evidence="9 10">Su06</strain>
    </source>
</reference>
<evidence type="ECO:0000256" key="4">
    <source>
        <dbReference type="ARBA" id="ARBA00008981"/>
    </source>
</evidence>
<dbReference type="InterPro" id="IPR015422">
    <property type="entry name" value="PyrdxlP-dep_Trfase_small"/>
</dbReference>
<evidence type="ECO:0000256" key="7">
    <source>
        <dbReference type="ARBA" id="ARBA00023244"/>
    </source>
</evidence>
<dbReference type="RefSeq" id="WP_055409720.1">
    <property type="nucleotide sequence ID" value="NZ_CP013011.1"/>
</dbReference>
<dbReference type="STRING" id="1273541.Pyrde_1567"/>
<dbReference type="InterPro" id="IPR005814">
    <property type="entry name" value="Aminotrans_3"/>
</dbReference>
<comment type="similarity">
    <text evidence="4 8">Belongs to the class-III pyridoxal-phosphate-dependent aminotransferase family. HemL subfamily.</text>
</comment>
<comment type="catalytic activity">
    <reaction evidence="1 8">
        <text>(S)-4-amino-5-oxopentanoate = 5-aminolevulinate</text>
        <dbReference type="Rhea" id="RHEA:14265"/>
        <dbReference type="ChEBI" id="CHEBI:57501"/>
        <dbReference type="ChEBI" id="CHEBI:356416"/>
        <dbReference type="EC" id="5.4.3.8"/>
    </reaction>
</comment>
<comment type="pathway">
    <text evidence="3">Porphyrin-containing compound metabolism; protoporphyrin-IX biosynthesis; 5-aminolevulinate from L-glutamyl-tRNA(Glu): step 2/2.</text>
</comment>
<name>A0A0P0N5M8_9CREN</name>
<dbReference type="InterPro" id="IPR004639">
    <property type="entry name" value="4pyrrol_synth_GluAld_NH2Trfase"/>
</dbReference>
<dbReference type="GO" id="GO:0005737">
    <property type="term" value="C:cytoplasm"/>
    <property type="evidence" value="ECO:0007669"/>
    <property type="project" value="UniProtKB-SubCell"/>
</dbReference>
<keyword evidence="6 8" id="KW-0413">Isomerase</keyword>
<dbReference type="PROSITE" id="PS00600">
    <property type="entry name" value="AA_TRANSFER_CLASS_3"/>
    <property type="match status" value="1"/>
</dbReference>
<dbReference type="InterPro" id="IPR015424">
    <property type="entry name" value="PyrdxlP-dep_Trfase"/>
</dbReference>
<evidence type="ECO:0000313" key="10">
    <source>
        <dbReference type="Proteomes" id="UP000058613"/>
    </source>
</evidence>
<comment type="cofactor">
    <cofactor evidence="2 8">
        <name>pyridoxal 5'-phosphate</name>
        <dbReference type="ChEBI" id="CHEBI:597326"/>
    </cofactor>
</comment>
<protein>
    <recommendedName>
        <fullName evidence="8">Glutamate-1-semialdehyde 2,1-aminomutase</fullName>
        <shortName evidence="8">GSA</shortName>
        <ecNumber evidence="8">5.4.3.8</ecNumber>
    </recommendedName>
    <alternativeName>
        <fullName evidence="8">Glutamate-1-semialdehyde aminotransferase</fullName>
        <shortName evidence="8">GSA-AT</shortName>
    </alternativeName>
</protein>
<dbReference type="Proteomes" id="UP000058613">
    <property type="component" value="Chromosome"/>
</dbReference>
<gene>
    <name evidence="8" type="primary">hemL</name>
    <name evidence="9" type="ORF">Pyrde_1567</name>
</gene>
<dbReference type="GeneID" id="26099907"/>
<evidence type="ECO:0000256" key="8">
    <source>
        <dbReference type="HAMAP-Rule" id="MF_00375"/>
    </source>
</evidence>
<keyword evidence="9" id="KW-0808">Transferase</keyword>
<dbReference type="NCBIfam" id="NF000818">
    <property type="entry name" value="PRK00062.1"/>
    <property type="match status" value="1"/>
</dbReference>
<dbReference type="KEGG" id="pdl:Pyrde_1567"/>
<accession>A0A0P0N5M8</accession>
<keyword evidence="7 8" id="KW-0627">Porphyrin biosynthesis</keyword>
<dbReference type="HAMAP" id="MF_00375">
    <property type="entry name" value="HemL_aminotrans_3"/>
    <property type="match status" value="1"/>
</dbReference>
<evidence type="ECO:0000313" key="9">
    <source>
        <dbReference type="EMBL" id="ALL01610.1"/>
    </source>
</evidence>
<dbReference type="PATRIC" id="fig|1273541.4.peg.1672"/>
<evidence type="ECO:0000256" key="3">
    <source>
        <dbReference type="ARBA" id="ARBA00004819"/>
    </source>
</evidence>
<sequence>MPGEQSKKLYEEALNLFPGGVNSPIRAAVKPYPFYVAKAEGPYLYTVDGERLIDYVLAYGPMFLGHKHPQVMEAVKKQLENGWLYGTPGELEIELAKKILKYYHPGGMVRFVNTGTEATMAAIRLARGYTGRKYIIKFNGCYHGAHDTVLVGAGSAAAEYGVPSSLGVPEEIAKLTLVARYNDLESVERIMKRHGDQVAAIIVEPVAGNAGVIPPKPGFLKGLRELADRYGALLIMDEVITGFRLGLGGAQEYYGVRGDLTTLGKIVGGGFPIGVVAGPREIMEKLTPSGKVFNAGTFNAHPVTMAAGLATIEVLETGEPYRVAREAASKLVKVVEDLISRYDIKATVNYVENMFQVFFVDGEVASPDDAMKSNRELYNKLHMELLKRGVFIAPSQMEAVFTSAAHTVEVVEETIRALEEAFKRLREQ</sequence>
<keyword evidence="9" id="KW-0032">Aminotransferase</keyword>
<keyword evidence="8" id="KW-0963">Cytoplasm</keyword>
<dbReference type="AlphaFoldDB" id="A0A0P0N5M8"/>
<dbReference type="GO" id="GO:0006782">
    <property type="term" value="P:protoporphyrinogen IX biosynthetic process"/>
    <property type="evidence" value="ECO:0007669"/>
    <property type="project" value="UniProtKB-UniRule"/>
</dbReference>
<comment type="subcellular location">
    <subcellularLocation>
        <location evidence="8">Cytoplasm</location>
    </subcellularLocation>
</comment>
<evidence type="ECO:0000256" key="1">
    <source>
        <dbReference type="ARBA" id="ARBA00001579"/>
    </source>
</evidence>
<dbReference type="Gene3D" id="3.40.640.10">
    <property type="entry name" value="Type I PLP-dependent aspartate aminotransferase-like (Major domain)"/>
    <property type="match status" value="1"/>
</dbReference>
<keyword evidence="5 8" id="KW-0663">Pyridoxal phosphate</keyword>
<dbReference type="CDD" id="cd00610">
    <property type="entry name" value="OAT_like"/>
    <property type="match status" value="1"/>
</dbReference>
<dbReference type="NCBIfam" id="TIGR00713">
    <property type="entry name" value="hemL"/>
    <property type="match status" value="1"/>
</dbReference>
<dbReference type="GO" id="GO:0030170">
    <property type="term" value="F:pyridoxal phosphate binding"/>
    <property type="evidence" value="ECO:0007669"/>
    <property type="project" value="InterPro"/>
</dbReference>
<dbReference type="OrthoDB" id="6524at2157"/>
<dbReference type="InterPro" id="IPR049704">
    <property type="entry name" value="Aminotrans_3_PPA_site"/>
</dbReference>
<dbReference type="InterPro" id="IPR015421">
    <property type="entry name" value="PyrdxlP-dep_Trfase_major"/>
</dbReference>
<dbReference type="GO" id="GO:0008483">
    <property type="term" value="F:transaminase activity"/>
    <property type="evidence" value="ECO:0007669"/>
    <property type="project" value="UniProtKB-KW"/>
</dbReference>
<dbReference type="Pfam" id="PF00202">
    <property type="entry name" value="Aminotran_3"/>
    <property type="match status" value="1"/>
</dbReference>